<keyword evidence="1" id="KW-0812">Transmembrane</keyword>
<sequence>MLPASLAFMTLIDSSSQSHHSSFLFHILFILLVYHLARVSIHVDFYVILDRAH</sequence>
<reference evidence="2 3" key="1">
    <citation type="submission" date="2014-04" db="EMBL/GenBank/DDBJ databases">
        <authorList>
            <consortium name="DOE Joint Genome Institute"/>
            <person name="Kuo A."/>
            <person name="Kohler A."/>
            <person name="Costa M.D."/>
            <person name="Nagy L.G."/>
            <person name="Floudas D."/>
            <person name="Copeland A."/>
            <person name="Barry K.W."/>
            <person name="Cichocki N."/>
            <person name="Veneault-Fourrey C."/>
            <person name="LaButti K."/>
            <person name="Lindquist E.A."/>
            <person name="Lipzen A."/>
            <person name="Lundell T."/>
            <person name="Morin E."/>
            <person name="Murat C."/>
            <person name="Sun H."/>
            <person name="Tunlid A."/>
            <person name="Henrissat B."/>
            <person name="Grigoriev I.V."/>
            <person name="Hibbett D.S."/>
            <person name="Martin F."/>
            <person name="Nordberg H.P."/>
            <person name="Cantor M.N."/>
            <person name="Hua S.X."/>
        </authorList>
    </citation>
    <scope>NUCLEOTIDE SEQUENCE [LARGE SCALE GENOMIC DNA]</scope>
    <source>
        <strain evidence="2 3">441</strain>
    </source>
</reference>
<organism evidence="2 3">
    <name type="scientific">Pisolithus microcarpus 441</name>
    <dbReference type="NCBI Taxonomy" id="765257"/>
    <lineage>
        <taxon>Eukaryota</taxon>
        <taxon>Fungi</taxon>
        <taxon>Dikarya</taxon>
        <taxon>Basidiomycota</taxon>
        <taxon>Agaricomycotina</taxon>
        <taxon>Agaricomycetes</taxon>
        <taxon>Agaricomycetidae</taxon>
        <taxon>Boletales</taxon>
        <taxon>Sclerodermatineae</taxon>
        <taxon>Pisolithaceae</taxon>
        <taxon>Pisolithus</taxon>
    </lineage>
</organism>
<evidence type="ECO:0000256" key="1">
    <source>
        <dbReference type="SAM" id="Phobius"/>
    </source>
</evidence>
<evidence type="ECO:0000313" key="3">
    <source>
        <dbReference type="Proteomes" id="UP000054018"/>
    </source>
</evidence>
<dbReference type="Proteomes" id="UP000054018">
    <property type="component" value="Unassembled WGS sequence"/>
</dbReference>
<dbReference type="AlphaFoldDB" id="A0A0C9ZQU4"/>
<keyword evidence="1" id="KW-0472">Membrane</keyword>
<proteinExistence type="predicted"/>
<dbReference type="HOGENOM" id="CLU_3069618_0_0_1"/>
<keyword evidence="3" id="KW-1185">Reference proteome</keyword>
<name>A0A0C9ZQU4_9AGAM</name>
<dbReference type="EMBL" id="KN833743">
    <property type="protein sequence ID" value="KIK22083.1"/>
    <property type="molecule type" value="Genomic_DNA"/>
</dbReference>
<reference evidence="3" key="2">
    <citation type="submission" date="2015-01" db="EMBL/GenBank/DDBJ databases">
        <title>Evolutionary Origins and Diversification of the Mycorrhizal Mutualists.</title>
        <authorList>
            <consortium name="DOE Joint Genome Institute"/>
            <consortium name="Mycorrhizal Genomics Consortium"/>
            <person name="Kohler A."/>
            <person name="Kuo A."/>
            <person name="Nagy L.G."/>
            <person name="Floudas D."/>
            <person name="Copeland A."/>
            <person name="Barry K.W."/>
            <person name="Cichocki N."/>
            <person name="Veneault-Fourrey C."/>
            <person name="LaButti K."/>
            <person name="Lindquist E.A."/>
            <person name="Lipzen A."/>
            <person name="Lundell T."/>
            <person name="Morin E."/>
            <person name="Murat C."/>
            <person name="Riley R."/>
            <person name="Ohm R."/>
            <person name="Sun H."/>
            <person name="Tunlid A."/>
            <person name="Henrissat B."/>
            <person name="Grigoriev I.V."/>
            <person name="Hibbett D.S."/>
            <person name="Martin F."/>
        </authorList>
    </citation>
    <scope>NUCLEOTIDE SEQUENCE [LARGE SCALE GENOMIC DNA]</scope>
    <source>
        <strain evidence="3">441</strain>
    </source>
</reference>
<keyword evidence="1" id="KW-1133">Transmembrane helix</keyword>
<accession>A0A0C9ZQU4</accession>
<gene>
    <name evidence="2" type="ORF">PISMIDRAFT_680591</name>
</gene>
<protein>
    <submittedName>
        <fullName evidence="2">Uncharacterized protein</fullName>
    </submittedName>
</protein>
<evidence type="ECO:0000313" key="2">
    <source>
        <dbReference type="EMBL" id="KIK22083.1"/>
    </source>
</evidence>
<feature type="transmembrane region" description="Helical" evidence="1">
    <location>
        <begin position="26"/>
        <end position="49"/>
    </location>
</feature>